<dbReference type="AlphaFoldDB" id="A0A7X4HGF8"/>
<organism evidence="3 4">
    <name type="scientific">Pseudoduganella aquatica</name>
    <dbReference type="NCBI Taxonomy" id="2660641"/>
    <lineage>
        <taxon>Bacteria</taxon>
        <taxon>Pseudomonadati</taxon>
        <taxon>Pseudomonadota</taxon>
        <taxon>Betaproteobacteria</taxon>
        <taxon>Burkholderiales</taxon>
        <taxon>Oxalobacteraceae</taxon>
        <taxon>Telluria group</taxon>
        <taxon>Pseudoduganella</taxon>
    </lineage>
</organism>
<evidence type="ECO:0000256" key="1">
    <source>
        <dbReference type="ARBA" id="ARBA00022801"/>
    </source>
</evidence>
<dbReference type="PANTHER" id="PTHR48081">
    <property type="entry name" value="AB HYDROLASE SUPERFAMILY PROTEIN C4A8.06C"/>
    <property type="match status" value="1"/>
</dbReference>
<evidence type="ECO:0000313" key="4">
    <source>
        <dbReference type="Proteomes" id="UP000450676"/>
    </source>
</evidence>
<comment type="caution">
    <text evidence="3">The sequence shown here is derived from an EMBL/GenBank/DDBJ whole genome shotgun (WGS) entry which is preliminary data.</text>
</comment>
<evidence type="ECO:0000259" key="2">
    <source>
        <dbReference type="Pfam" id="PF20434"/>
    </source>
</evidence>
<evidence type="ECO:0000313" key="3">
    <source>
        <dbReference type="EMBL" id="MYN10803.1"/>
    </source>
</evidence>
<keyword evidence="1 3" id="KW-0378">Hydrolase</keyword>
<sequence length="313" mass="33434">MRPFEGLPEQDAAALRAMGPVWADDINRHREQVVAVYTPLLAATDRRGVTVDAGLAYGSHARQRLDIHRSAATPARGAPVAVFVHGGAFMRGNMNSNAEIYGNVARYIARHGYVAVNLEYRLAPEAPFPGGADDVAQALAWLRTHVGAYGGNPEHIVLIGHSAGGAHAASYVLGIGEAGARAGTRHGLSGLVLVSARLRADARPDNPNAAGVRAYWGDDESLYEQRSPVTHAARLDLPTLVAIAEYENPHLDAYGAEFFHRALQAGARGLRFLQVPGHNHTSIVAHLDTADQSFGPALIGFLDSTRPQSKQET</sequence>
<dbReference type="Gene3D" id="3.40.50.1820">
    <property type="entry name" value="alpha/beta hydrolase"/>
    <property type="match status" value="1"/>
</dbReference>
<dbReference type="GO" id="GO:0016787">
    <property type="term" value="F:hydrolase activity"/>
    <property type="evidence" value="ECO:0007669"/>
    <property type="project" value="UniProtKB-KW"/>
</dbReference>
<gene>
    <name evidence="3" type="ORF">GTP77_26130</name>
</gene>
<reference evidence="3 4" key="1">
    <citation type="submission" date="2019-12" db="EMBL/GenBank/DDBJ databases">
        <title>Novel species isolated from a subtropical stream in China.</title>
        <authorList>
            <person name="Lu H."/>
        </authorList>
    </citation>
    <scope>NUCLEOTIDE SEQUENCE [LARGE SCALE GENOMIC DNA]</scope>
    <source>
        <strain evidence="3 4">FT127W</strain>
    </source>
</reference>
<protein>
    <submittedName>
        <fullName evidence="3">Alpha/beta hydrolase fold domain-containing protein</fullName>
    </submittedName>
</protein>
<keyword evidence="4" id="KW-1185">Reference proteome</keyword>
<dbReference type="RefSeq" id="WP_161075083.1">
    <property type="nucleotide sequence ID" value="NZ_WWCU01000045.1"/>
</dbReference>
<dbReference type="InterPro" id="IPR050300">
    <property type="entry name" value="GDXG_lipolytic_enzyme"/>
</dbReference>
<proteinExistence type="predicted"/>
<dbReference type="SUPFAM" id="SSF53474">
    <property type="entry name" value="alpha/beta-Hydrolases"/>
    <property type="match status" value="1"/>
</dbReference>
<dbReference type="Proteomes" id="UP000450676">
    <property type="component" value="Unassembled WGS sequence"/>
</dbReference>
<dbReference type="EMBL" id="WWCU01000045">
    <property type="protein sequence ID" value="MYN10803.1"/>
    <property type="molecule type" value="Genomic_DNA"/>
</dbReference>
<name>A0A7X4HGF8_9BURK</name>
<dbReference type="Pfam" id="PF20434">
    <property type="entry name" value="BD-FAE"/>
    <property type="match status" value="1"/>
</dbReference>
<dbReference type="InterPro" id="IPR049492">
    <property type="entry name" value="BD-FAE-like_dom"/>
</dbReference>
<dbReference type="InterPro" id="IPR029058">
    <property type="entry name" value="AB_hydrolase_fold"/>
</dbReference>
<accession>A0A7X4HGF8</accession>
<feature type="domain" description="BD-FAE-like" evidence="2">
    <location>
        <begin position="65"/>
        <end position="168"/>
    </location>
</feature>